<feature type="region of interest" description="Disordered" evidence="1">
    <location>
        <begin position="40"/>
        <end position="64"/>
    </location>
</feature>
<evidence type="ECO:0000313" key="3">
    <source>
        <dbReference type="EMBL" id="AQW29113.1"/>
    </source>
</evidence>
<evidence type="ECO:0000259" key="2">
    <source>
        <dbReference type="SMART" id="SM00382"/>
    </source>
</evidence>
<dbReference type="PROSITE" id="PS00675">
    <property type="entry name" value="SIGMA54_INTERACT_1"/>
    <property type="match status" value="1"/>
</dbReference>
<evidence type="ECO:0000256" key="1">
    <source>
        <dbReference type="SAM" id="MobiDB-lite"/>
    </source>
</evidence>
<name>A0A1U9VFM9_9RALS</name>
<feature type="domain" description="AAA+ ATPase" evidence="2">
    <location>
        <begin position="350"/>
        <end position="526"/>
    </location>
</feature>
<gene>
    <name evidence="3" type="ORF">B0B51_03185</name>
</gene>
<reference evidence="3 4" key="1">
    <citation type="submission" date="2017-02" db="EMBL/GenBank/DDBJ databases">
        <title>Blood Disease Bacterium A2-HR MARDI.</title>
        <authorList>
            <person name="Badrun R."/>
            <person name="Abu Bakar N."/>
            <person name="Laboh R."/>
        </authorList>
    </citation>
    <scope>NUCLEOTIDE SEQUENCE [LARGE SCALE GENOMIC DNA]</scope>
    <source>
        <strain evidence="3 4">A2-HR MARDI</strain>
    </source>
</reference>
<dbReference type="Gene3D" id="3.40.50.300">
    <property type="entry name" value="P-loop containing nucleotide triphosphate hydrolases"/>
    <property type="match status" value="1"/>
</dbReference>
<dbReference type="SUPFAM" id="SSF52540">
    <property type="entry name" value="P-loop containing nucleoside triphosphate hydrolases"/>
    <property type="match status" value="1"/>
</dbReference>
<dbReference type="AlphaFoldDB" id="A0A1U9VFM9"/>
<dbReference type="Pfam" id="PF13481">
    <property type="entry name" value="AAA_25"/>
    <property type="match status" value="1"/>
</dbReference>
<proteinExistence type="predicted"/>
<dbReference type="GO" id="GO:0016817">
    <property type="term" value="F:hydrolase activity, acting on acid anhydrides"/>
    <property type="evidence" value="ECO:0007669"/>
    <property type="project" value="InterPro"/>
</dbReference>
<protein>
    <recommendedName>
        <fullName evidence="2">AAA+ ATPase domain-containing protein</fullName>
    </recommendedName>
</protein>
<dbReference type="InterPro" id="IPR003593">
    <property type="entry name" value="AAA+_ATPase"/>
</dbReference>
<evidence type="ECO:0000313" key="4">
    <source>
        <dbReference type="Proteomes" id="UP000189628"/>
    </source>
</evidence>
<dbReference type="InterPro" id="IPR025662">
    <property type="entry name" value="Sigma_54_int_dom_ATP-bd_1"/>
</dbReference>
<dbReference type="EMBL" id="CP019911">
    <property type="protein sequence ID" value="AQW29113.1"/>
    <property type="molecule type" value="Genomic_DNA"/>
</dbReference>
<dbReference type="InterPro" id="IPR027417">
    <property type="entry name" value="P-loop_NTPase"/>
</dbReference>
<dbReference type="SMART" id="SM00382">
    <property type="entry name" value="AAA"/>
    <property type="match status" value="1"/>
</dbReference>
<organism evidence="3 4">
    <name type="scientific">blood disease bacterium A2-HR MARDI</name>
    <dbReference type="NCBI Taxonomy" id="1944648"/>
    <lineage>
        <taxon>Bacteria</taxon>
        <taxon>Pseudomonadati</taxon>
        <taxon>Pseudomonadota</taxon>
        <taxon>Betaproteobacteria</taxon>
        <taxon>Burkholderiales</taxon>
        <taxon>Burkholderiaceae</taxon>
        <taxon>Ralstonia</taxon>
        <taxon>Ralstonia solanacearum species complex</taxon>
    </lineage>
</organism>
<dbReference type="InterPro" id="IPR014819">
    <property type="entry name" value="PriCT_2"/>
</dbReference>
<dbReference type="Pfam" id="PF08707">
    <property type="entry name" value="PriCT_2"/>
    <property type="match status" value="1"/>
</dbReference>
<accession>A0A1U9VFM9</accession>
<sequence length="661" mass="71492">MSTVATIKPHLNNITVPDALRNLQGWLVWRYEHVPNTPKPRKVPYYTGGGRRHGVQGRPEDRNQLTTFDAAKAAAARRGFDGVGLALMPEWGIVAGDFDDCVGDGGVHPDVERIITGTYAEYSPSGEGVRAFWLGNLGNNKSVGDGTFGFETFSSKGFVTFTGNRLDITDLLGVDNTIAELTDDVRTLHAQRFGKQPLASAEPDDPLMAYEPRLQLTDAQLEEALDVLDPDLPHDTWLHVGMSLHHETEGEGFALWDAWSAKGAKYPGEEQLRKRWDSFGTQPGRPVTARTLLKLAQENGAHLDPTLASAAEFDVITEAPAAPLRFQVIPAFEFMSHPPPSWIIKGVLPKAELVVLFGESGSGKSFVALDLAAAIARGRDWRGHRTRRGRVVYIAAEGAGGFRNRMVAYCMHNALEANALDDIGVIHAAPNFLQKADALDVAKAIKAHGSADVIVVDTFAQVTPGANENAAEDVGKALSHCRGIHRATGAVVVLVHHSGKDSSKGARGWSGIRGAADAQIEVLRTPGGRMLRLDKMKDGEDGREYGFDLQVVPIGMDEDGDVIDSCVVTDAPVPLRGKGGEQARKLGAWERLVVEVVGEISLAQNSGIEIDAVTEEVARRSPAPEKGTRDTRKQRARRALMALCEGDEAPYLLEDNCISVL</sequence>
<dbReference type="CDD" id="cd01125">
    <property type="entry name" value="RepA_RSF1010_like"/>
    <property type="match status" value="1"/>
</dbReference>
<dbReference type="Proteomes" id="UP000189628">
    <property type="component" value="Chromosome"/>
</dbReference>
<dbReference type="InterPro" id="IPR038724">
    <property type="entry name" value="RepA"/>
</dbReference>